<keyword evidence="10" id="KW-1185">Reference proteome</keyword>
<dbReference type="GO" id="GO:0004190">
    <property type="term" value="F:aspartic-type endopeptidase activity"/>
    <property type="evidence" value="ECO:0007669"/>
    <property type="project" value="UniProtKB-KW"/>
</dbReference>
<dbReference type="InterPro" id="IPR034164">
    <property type="entry name" value="Pepsin-like_dom"/>
</dbReference>
<dbReference type="SUPFAM" id="SSF50630">
    <property type="entry name" value="Acid proteases"/>
    <property type="match status" value="1"/>
</dbReference>
<dbReference type="Gene3D" id="2.40.70.10">
    <property type="entry name" value="Acid Proteases"/>
    <property type="match status" value="2"/>
</dbReference>
<evidence type="ECO:0000256" key="4">
    <source>
        <dbReference type="PIRSR" id="PIRSR601461-2"/>
    </source>
</evidence>
<dbReference type="GO" id="GO:0006508">
    <property type="term" value="P:proteolysis"/>
    <property type="evidence" value="ECO:0007669"/>
    <property type="project" value="UniProtKB-KW"/>
</dbReference>
<evidence type="ECO:0000313" key="10">
    <source>
        <dbReference type="Proteomes" id="UP001182556"/>
    </source>
</evidence>
<dbReference type="InterPro" id="IPR001461">
    <property type="entry name" value="Aspartic_peptidase_A1"/>
</dbReference>
<keyword evidence="5" id="KW-0378">Hydrolase</keyword>
<dbReference type="FunFam" id="2.40.70.10:FF:000067">
    <property type="entry name" value="Endopeptidase, putative"/>
    <property type="match status" value="1"/>
</dbReference>
<evidence type="ECO:0000256" key="3">
    <source>
        <dbReference type="PIRSR" id="PIRSR601461-1"/>
    </source>
</evidence>
<dbReference type="AlphaFoldDB" id="A0AAD9FN23"/>
<evidence type="ECO:0000256" key="6">
    <source>
        <dbReference type="SAM" id="MobiDB-lite"/>
    </source>
</evidence>
<feature type="compositionally biased region" description="Low complexity" evidence="6">
    <location>
        <begin position="451"/>
        <end position="463"/>
    </location>
</feature>
<feature type="region of interest" description="Disordered" evidence="6">
    <location>
        <begin position="451"/>
        <end position="482"/>
    </location>
</feature>
<dbReference type="FunFam" id="2.40.70.10:FF:000008">
    <property type="entry name" value="Cathepsin D"/>
    <property type="match status" value="1"/>
</dbReference>
<evidence type="ECO:0000259" key="8">
    <source>
        <dbReference type="PROSITE" id="PS51767"/>
    </source>
</evidence>
<dbReference type="InterPro" id="IPR021109">
    <property type="entry name" value="Peptidase_aspartic_dom_sf"/>
</dbReference>
<feature type="compositionally biased region" description="Gly residues" evidence="6">
    <location>
        <begin position="464"/>
        <end position="478"/>
    </location>
</feature>
<evidence type="ECO:0000256" key="1">
    <source>
        <dbReference type="ARBA" id="ARBA00007447"/>
    </source>
</evidence>
<evidence type="ECO:0000313" key="9">
    <source>
        <dbReference type="EMBL" id="KAK1922739.1"/>
    </source>
</evidence>
<dbReference type="Pfam" id="PF00026">
    <property type="entry name" value="Asp"/>
    <property type="match status" value="1"/>
</dbReference>
<dbReference type="CDD" id="cd05471">
    <property type="entry name" value="pepsin_like"/>
    <property type="match status" value="1"/>
</dbReference>
<comment type="caution">
    <text evidence="9">The sequence shown here is derived from an EMBL/GenBank/DDBJ whole genome shotgun (WGS) entry which is preliminary data.</text>
</comment>
<gene>
    <name evidence="9" type="ORF">DB88DRAFT_441671</name>
</gene>
<sequence>MHASIQLATIFSILLAAAAPAVGSVTPPRPIGVRSPEPVKIPLNIHDKRQYSDDLATRQDWLLQQGKGLRRKYAGLLTEEGKRMVARELEEDNKVMMAKRASGSVTLTDVGTDASYSGQVSIGTPAQNFLLIFDTGSADLWVAGTDCTSNSCRSTIQFDPSASSSYAPTGSAFQITYGSGQAAGTEATDTITIAGFTVPNQEFSVVNATSANIVGYPLSGIFGLAFQSIAQTEAPPLWEAVMKSGQVTEQTMGFFLQRYRGDPSAQSVESQGGEFTLGSLDTSKYTGDINYVSISSSDADYWRIPTQAITVQGATVSGTNRESAIDTGTTLIGASTADVRAIYAQIPGAEPMSASSGYDGYWQYPCSTRVNVTLQYGGLAYAMSNADFNLGAFTRDSSMCTGAFFEMDLSSNTPISWIVGASFLKNVYSVFRYNPLAVGFAQLSNSAQSVSNGTNAGGTSTNGTGTGGTGGSGGGSGSGSSPSSGAGQSAVVTFGALVVASLGAALATAL</sequence>
<keyword evidence="5" id="KW-0645">Protease</keyword>
<dbReference type="Proteomes" id="UP001182556">
    <property type="component" value="Unassembled WGS sequence"/>
</dbReference>
<keyword evidence="7" id="KW-0732">Signal</keyword>
<name>A0AAD9FN23_PAPLA</name>
<keyword evidence="4" id="KW-1015">Disulfide bond</keyword>
<feature type="active site" evidence="3">
    <location>
        <position position="326"/>
    </location>
</feature>
<keyword evidence="2 5" id="KW-0064">Aspartyl protease</keyword>
<dbReference type="InterPro" id="IPR001969">
    <property type="entry name" value="Aspartic_peptidase_AS"/>
</dbReference>
<feature type="chain" id="PRO_5042267741" evidence="7">
    <location>
        <begin position="24"/>
        <end position="510"/>
    </location>
</feature>
<feature type="signal peptide" evidence="7">
    <location>
        <begin position="1"/>
        <end position="23"/>
    </location>
</feature>
<feature type="active site" evidence="3">
    <location>
        <position position="134"/>
    </location>
</feature>
<dbReference type="EMBL" id="JAODAN010000008">
    <property type="protein sequence ID" value="KAK1922739.1"/>
    <property type="molecule type" value="Genomic_DNA"/>
</dbReference>
<accession>A0AAD9FN23</accession>
<reference evidence="9" key="1">
    <citation type="submission" date="2023-02" db="EMBL/GenBank/DDBJ databases">
        <title>Identification and recombinant expression of a fungal hydrolase from Papiliotrema laurentii that hydrolyzes apple cutin and clears colloidal polyester polyurethane.</title>
        <authorList>
            <consortium name="DOE Joint Genome Institute"/>
            <person name="Roman V.A."/>
            <person name="Bojanowski C."/>
            <person name="Crable B.R."/>
            <person name="Wagner D.N."/>
            <person name="Hung C.S."/>
            <person name="Nadeau L.J."/>
            <person name="Schratz L."/>
            <person name="Haridas S."/>
            <person name="Pangilinan J."/>
            <person name="Lipzen A."/>
            <person name="Na H."/>
            <person name="Yan M."/>
            <person name="Ng V."/>
            <person name="Grigoriev I.V."/>
            <person name="Spatafora J.W."/>
            <person name="Barlow D."/>
            <person name="Biffinger J."/>
            <person name="Kelley-Loughnane N."/>
            <person name="Varaljay V.A."/>
            <person name="Crookes-Goodson W.J."/>
        </authorList>
    </citation>
    <scope>NUCLEOTIDE SEQUENCE</scope>
    <source>
        <strain evidence="9">5307AH</strain>
    </source>
</reference>
<proteinExistence type="inferred from homology"/>
<evidence type="ECO:0000256" key="7">
    <source>
        <dbReference type="SAM" id="SignalP"/>
    </source>
</evidence>
<comment type="similarity">
    <text evidence="1 5">Belongs to the peptidase A1 family.</text>
</comment>
<dbReference type="PANTHER" id="PTHR47966">
    <property type="entry name" value="BETA-SITE APP-CLEAVING ENZYME, ISOFORM A-RELATED"/>
    <property type="match status" value="1"/>
</dbReference>
<protein>
    <submittedName>
        <fullName evidence="9">Aspartic peptidase domain-containing protein</fullName>
    </submittedName>
</protein>
<feature type="domain" description="Peptidase A1" evidence="8">
    <location>
        <begin position="116"/>
        <end position="441"/>
    </location>
</feature>
<dbReference type="InterPro" id="IPR033121">
    <property type="entry name" value="PEPTIDASE_A1"/>
</dbReference>
<dbReference type="PROSITE" id="PS00141">
    <property type="entry name" value="ASP_PROTEASE"/>
    <property type="match status" value="1"/>
</dbReference>
<dbReference type="PROSITE" id="PS51767">
    <property type="entry name" value="PEPTIDASE_A1"/>
    <property type="match status" value="1"/>
</dbReference>
<dbReference type="PRINTS" id="PR00792">
    <property type="entry name" value="PEPSIN"/>
</dbReference>
<dbReference type="PANTHER" id="PTHR47966:SF6">
    <property type="entry name" value="PEPTIDASE A1 DOMAIN-CONTAINING PROTEIN"/>
    <property type="match status" value="1"/>
</dbReference>
<evidence type="ECO:0000256" key="2">
    <source>
        <dbReference type="ARBA" id="ARBA00022750"/>
    </source>
</evidence>
<organism evidence="9 10">
    <name type="scientific">Papiliotrema laurentii</name>
    <name type="common">Cryptococcus laurentii</name>
    <dbReference type="NCBI Taxonomy" id="5418"/>
    <lineage>
        <taxon>Eukaryota</taxon>
        <taxon>Fungi</taxon>
        <taxon>Dikarya</taxon>
        <taxon>Basidiomycota</taxon>
        <taxon>Agaricomycotina</taxon>
        <taxon>Tremellomycetes</taxon>
        <taxon>Tremellales</taxon>
        <taxon>Rhynchogastremaceae</taxon>
        <taxon>Papiliotrema</taxon>
    </lineage>
</organism>
<evidence type="ECO:0000256" key="5">
    <source>
        <dbReference type="RuleBase" id="RU000454"/>
    </source>
</evidence>
<feature type="disulfide bond" evidence="4">
    <location>
        <begin position="147"/>
        <end position="152"/>
    </location>
</feature>